<evidence type="ECO:0000313" key="1">
    <source>
        <dbReference type="EMBL" id="MBJ6750077.1"/>
    </source>
</evidence>
<sequence length="223" mass="25455">MEEILKRNSALLAQVDDWFSRCMAAYPGHIACQGGCSGCCRGTFDITLLDAYYLKRGFDALPEAVKAPVLAKCRERLALMREQWPELNHPFVLNYRPEEDWELLMPDEDETPCVLLGDDGRCLVYEHRPMTCRLHGIPLVDTEGEVMHDEWCTMNFTTVDPLVLPALTAPFDAIFTEEVALFRDFTQKLLGQRVSELDTFIPLALMIDFDGFDWRRWAGEGGD</sequence>
<dbReference type="RefSeq" id="WP_199388607.1">
    <property type="nucleotide sequence ID" value="NZ_JAEMHL010000003.1"/>
</dbReference>
<name>A0ABS0YDR6_9BACT</name>
<evidence type="ECO:0000313" key="2">
    <source>
        <dbReference type="Proteomes" id="UP000614714"/>
    </source>
</evidence>
<dbReference type="EMBL" id="JAEMHL010000003">
    <property type="protein sequence ID" value="MBJ6750077.1"/>
    <property type="molecule type" value="Genomic_DNA"/>
</dbReference>
<reference evidence="1 2" key="1">
    <citation type="submission" date="2020-12" db="EMBL/GenBank/DDBJ databases">
        <title>Geomonas sp. Red421, isolated from paddy soil.</title>
        <authorList>
            <person name="Xu Z."/>
            <person name="Zhang Z."/>
            <person name="Masuda Y."/>
            <person name="Itoh H."/>
            <person name="Senoo K."/>
        </authorList>
    </citation>
    <scope>NUCLEOTIDE SEQUENCE [LARGE SCALE GENOMIC DNA]</scope>
    <source>
        <strain evidence="1 2">Red421</strain>
    </source>
</reference>
<organism evidence="1 2">
    <name type="scientific">Geomonas anaerohicana</name>
    <dbReference type="NCBI Taxonomy" id="2798583"/>
    <lineage>
        <taxon>Bacteria</taxon>
        <taxon>Pseudomonadati</taxon>
        <taxon>Thermodesulfobacteriota</taxon>
        <taxon>Desulfuromonadia</taxon>
        <taxon>Geobacterales</taxon>
        <taxon>Geobacteraceae</taxon>
        <taxon>Geomonas</taxon>
    </lineage>
</organism>
<comment type="caution">
    <text evidence="1">The sequence shown here is derived from an EMBL/GenBank/DDBJ whole genome shotgun (WGS) entry which is preliminary data.</text>
</comment>
<dbReference type="InterPro" id="IPR005358">
    <property type="entry name" value="Puta_zinc/iron-chelating_dom"/>
</dbReference>
<proteinExistence type="predicted"/>
<accession>A0ABS0YDR6</accession>
<protein>
    <submittedName>
        <fullName evidence="1">YkgJ family cysteine cluster protein</fullName>
    </submittedName>
</protein>
<dbReference type="Proteomes" id="UP000614714">
    <property type="component" value="Unassembled WGS sequence"/>
</dbReference>
<keyword evidence="2" id="KW-1185">Reference proteome</keyword>
<gene>
    <name evidence="1" type="ORF">JFN91_07620</name>
</gene>
<dbReference type="Pfam" id="PF03692">
    <property type="entry name" value="CxxCxxCC"/>
    <property type="match status" value="1"/>
</dbReference>